<dbReference type="InterPro" id="IPR051746">
    <property type="entry name" value="Kelch_domain_containing_8"/>
</dbReference>
<dbReference type="SUPFAM" id="SSF49464">
    <property type="entry name" value="Carboxypeptidase regulatory domain-like"/>
    <property type="match status" value="1"/>
</dbReference>
<gene>
    <name evidence="3" type="ORF">SAMN06265371_102145</name>
</gene>
<dbReference type="Gene3D" id="2.60.40.1120">
    <property type="entry name" value="Carboxypeptidase-like, regulatory domain"/>
    <property type="match status" value="1"/>
</dbReference>
<evidence type="ECO:0000256" key="1">
    <source>
        <dbReference type="ARBA" id="ARBA00022441"/>
    </source>
</evidence>
<dbReference type="SUPFAM" id="SSF117281">
    <property type="entry name" value="Kelch motif"/>
    <property type="match status" value="1"/>
</dbReference>
<organism evidence="3 4">
    <name type="scientific">Lutibacter agarilyticus</name>
    <dbReference type="NCBI Taxonomy" id="1109740"/>
    <lineage>
        <taxon>Bacteria</taxon>
        <taxon>Pseudomonadati</taxon>
        <taxon>Bacteroidota</taxon>
        <taxon>Flavobacteriia</taxon>
        <taxon>Flavobacteriales</taxon>
        <taxon>Flavobacteriaceae</taxon>
        <taxon>Lutibacter</taxon>
    </lineage>
</organism>
<dbReference type="PANTHER" id="PTHR46260">
    <property type="entry name" value="RING-TYPE DOMAIN-CONTAINING PROTEIN"/>
    <property type="match status" value="1"/>
</dbReference>
<reference evidence="3 4" key="1">
    <citation type="submission" date="2017-06" db="EMBL/GenBank/DDBJ databases">
        <authorList>
            <person name="Kim H.J."/>
            <person name="Triplett B.A."/>
        </authorList>
    </citation>
    <scope>NUCLEOTIDE SEQUENCE [LARGE SCALE GENOMIC DNA]</scope>
    <source>
        <strain evidence="3 4">DSM 29150</strain>
    </source>
</reference>
<keyword evidence="2" id="KW-0677">Repeat</keyword>
<dbReference type="EMBL" id="FZNT01000002">
    <property type="protein sequence ID" value="SNR38277.1"/>
    <property type="molecule type" value="Genomic_DNA"/>
</dbReference>
<dbReference type="Pfam" id="PF24681">
    <property type="entry name" value="Kelch_KLHDC2_KLHL20_DRC7"/>
    <property type="match status" value="1"/>
</dbReference>
<dbReference type="AlphaFoldDB" id="A0A238VVW4"/>
<evidence type="ECO:0000256" key="2">
    <source>
        <dbReference type="ARBA" id="ARBA00022737"/>
    </source>
</evidence>
<protein>
    <submittedName>
        <fullName evidence="3">Kelch motif-containing protein</fullName>
    </submittedName>
</protein>
<dbReference type="PANTHER" id="PTHR46260:SF3">
    <property type="entry name" value="RING-TYPE DOMAIN-CONTAINING PROTEIN"/>
    <property type="match status" value="1"/>
</dbReference>
<dbReference type="Pfam" id="PF13715">
    <property type="entry name" value="CarbopepD_reg_2"/>
    <property type="match status" value="1"/>
</dbReference>
<dbReference type="Proteomes" id="UP000198384">
    <property type="component" value="Unassembled WGS sequence"/>
</dbReference>
<dbReference type="InterPro" id="IPR008969">
    <property type="entry name" value="CarboxyPept-like_regulatory"/>
</dbReference>
<dbReference type="Gene3D" id="2.120.10.80">
    <property type="entry name" value="Kelch-type beta propeller"/>
    <property type="match status" value="1"/>
</dbReference>
<keyword evidence="1" id="KW-0880">Kelch repeat</keyword>
<name>A0A238VVW4_9FLAO</name>
<evidence type="ECO:0000313" key="3">
    <source>
        <dbReference type="EMBL" id="SNR38277.1"/>
    </source>
</evidence>
<proteinExistence type="predicted"/>
<sequence>MKKTTICILLIFLSINSYSQYIEGKIIDVATNKPIEGVHIYVDGVVDGTLSNSKGIYYLKVPSSNMEIGNIHFSHISYINAEVPFNKKEKVYNMSLNKNVTLLGEVSIVEKRNLKQTISFKKLKSMKSGLFSYGAVLRNNKIYVVGGNASYQIDGAKRALEKYEDTDLTLIEILQKSTGAYFLDIFKDDFLTYNILTNTWVKSEIEFDKRAYHNANLFDENLYVFGGTTMSINKKKEYLNTTIEIVNLKTNTKIVDETNPHQAVNFVSFNYQGNLIVAGGSVKKKRNGTKEYSNKVHFYDVKEGYWYELANMPSAKETNGVLIDDKIYLIGGFKSKPLSEIESFDLITKSWNKEGDLFFGIESPAVSANNEMIYIFDKGKFFTYNTKNKELNEFYIKLNLTSAKMYYSNNKIYLLGGINIGDYDTTPSSSLYSIDIAEFNKTQIRRTKTL</sequence>
<evidence type="ECO:0000313" key="4">
    <source>
        <dbReference type="Proteomes" id="UP000198384"/>
    </source>
</evidence>
<keyword evidence="4" id="KW-1185">Reference proteome</keyword>
<dbReference type="SMART" id="SM00612">
    <property type="entry name" value="Kelch"/>
    <property type="match status" value="2"/>
</dbReference>
<dbReference type="InterPro" id="IPR006652">
    <property type="entry name" value="Kelch_1"/>
</dbReference>
<dbReference type="InterPro" id="IPR015915">
    <property type="entry name" value="Kelch-typ_b-propeller"/>
</dbReference>
<dbReference type="OrthoDB" id="996574at2"/>
<dbReference type="RefSeq" id="WP_089380354.1">
    <property type="nucleotide sequence ID" value="NZ_FZNT01000002.1"/>
</dbReference>
<accession>A0A238VVW4</accession>